<evidence type="ECO:0000313" key="3">
    <source>
        <dbReference type="Proteomes" id="UP000632195"/>
    </source>
</evidence>
<dbReference type="Proteomes" id="UP000632195">
    <property type="component" value="Unassembled WGS sequence"/>
</dbReference>
<feature type="transmembrane region" description="Helical" evidence="1">
    <location>
        <begin position="229"/>
        <end position="250"/>
    </location>
</feature>
<feature type="transmembrane region" description="Helical" evidence="1">
    <location>
        <begin position="196"/>
        <end position="217"/>
    </location>
</feature>
<organism evidence="2 3">
    <name type="scientific">Thermogymnomonas acidicola</name>
    <dbReference type="NCBI Taxonomy" id="399579"/>
    <lineage>
        <taxon>Archaea</taxon>
        <taxon>Methanobacteriati</taxon>
        <taxon>Thermoplasmatota</taxon>
        <taxon>Thermoplasmata</taxon>
        <taxon>Thermoplasmatales</taxon>
        <taxon>Thermogymnomonas</taxon>
    </lineage>
</organism>
<dbReference type="AlphaFoldDB" id="A0AA37BRM0"/>
<dbReference type="EMBL" id="BMNY01000001">
    <property type="protein sequence ID" value="GGM71594.1"/>
    <property type="molecule type" value="Genomic_DNA"/>
</dbReference>
<keyword evidence="1" id="KW-0472">Membrane</keyword>
<feature type="transmembrane region" description="Helical" evidence="1">
    <location>
        <begin position="37"/>
        <end position="59"/>
    </location>
</feature>
<proteinExistence type="predicted"/>
<reference evidence="2" key="1">
    <citation type="journal article" date="2014" name="Int. J. Syst. Evol. Microbiol.">
        <title>Complete genome sequence of Corynebacterium casei LMG S-19264T (=DSM 44701T), isolated from a smear-ripened cheese.</title>
        <authorList>
            <consortium name="US DOE Joint Genome Institute (JGI-PGF)"/>
            <person name="Walter F."/>
            <person name="Albersmeier A."/>
            <person name="Kalinowski J."/>
            <person name="Ruckert C."/>
        </authorList>
    </citation>
    <scope>NUCLEOTIDE SEQUENCE</scope>
    <source>
        <strain evidence="2">JCM 13583</strain>
    </source>
</reference>
<gene>
    <name evidence="2" type="ORF">GCM10007108_07130</name>
</gene>
<keyword evidence="1" id="KW-1133">Transmembrane helix</keyword>
<accession>A0AA37BRM0</accession>
<evidence type="ECO:0000313" key="2">
    <source>
        <dbReference type="EMBL" id="GGM71594.1"/>
    </source>
</evidence>
<sequence length="298" mass="32954">MYSPLLIVLTEVVMTPLIVWIIDYTRKNMGQLGFRPYAISIVILVMMGSMLDAFFYYIVSPKDFFDTVLSATIGMVLMTAALVYIFWIAVNAKKSYTSPMSVIGISGLITWNEVSMALLLFSLTGVHVSARGGLLYVAYFGRSVTYYLFLAPMLVEMLYFLAFRLSPGFQRRFSLSVFLMQVADPALAGPGKFVTIMLAAYAVLMVVSIYLLLSFVYKNRNSLTSGERQFMSLFFAIFALSAIGIVEPVVVSHPFGLSWAALAVAMIVSMFIYFTNVLDLAKISTVSEAVGKGQPSVL</sequence>
<protein>
    <submittedName>
        <fullName evidence="2">Uncharacterized protein</fullName>
    </submittedName>
</protein>
<feature type="transmembrane region" description="Helical" evidence="1">
    <location>
        <begin position="144"/>
        <end position="161"/>
    </location>
</feature>
<feature type="transmembrane region" description="Helical" evidence="1">
    <location>
        <begin position="6"/>
        <end position="25"/>
    </location>
</feature>
<feature type="transmembrane region" description="Helical" evidence="1">
    <location>
        <begin position="256"/>
        <end position="274"/>
    </location>
</feature>
<keyword evidence="3" id="KW-1185">Reference proteome</keyword>
<feature type="transmembrane region" description="Helical" evidence="1">
    <location>
        <begin position="71"/>
        <end position="90"/>
    </location>
</feature>
<reference evidence="2" key="2">
    <citation type="submission" date="2022-09" db="EMBL/GenBank/DDBJ databases">
        <authorList>
            <person name="Sun Q."/>
            <person name="Ohkuma M."/>
        </authorList>
    </citation>
    <scope>NUCLEOTIDE SEQUENCE</scope>
    <source>
        <strain evidence="2">JCM 13583</strain>
    </source>
</reference>
<feature type="transmembrane region" description="Helical" evidence="1">
    <location>
        <begin position="102"/>
        <end position="124"/>
    </location>
</feature>
<comment type="caution">
    <text evidence="2">The sequence shown here is derived from an EMBL/GenBank/DDBJ whole genome shotgun (WGS) entry which is preliminary data.</text>
</comment>
<evidence type="ECO:0000256" key="1">
    <source>
        <dbReference type="SAM" id="Phobius"/>
    </source>
</evidence>
<name>A0AA37BRM0_9ARCH</name>
<dbReference type="RefSeq" id="WP_188680374.1">
    <property type="nucleotide sequence ID" value="NZ_BMNY01000001.1"/>
</dbReference>
<keyword evidence="1" id="KW-0812">Transmembrane</keyword>